<reference evidence="1" key="2">
    <citation type="submission" date="2021-09" db="EMBL/GenBank/DDBJ databases">
        <authorList>
            <person name="Gilroy R."/>
        </authorList>
    </citation>
    <scope>NUCLEOTIDE SEQUENCE</scope>
    <source>
        <strain evidence="1">ChiHjej13B12-9602</strain>
    </source>
</reference>
<organism evidence="1 2">
    <name type="scientific">Enorma phocaeensis</name>
    <dbReference type="NCBI Taxonomy" id="1871019"/>
    <lineage>
        <taxon>Bacteria</taxon>
        <taxon>Bacillati</taxon>
        <taxon>Actinomycetota</taxon>
        <taxon>Coriobacteriia</taxon>
        <taxon>Coriobacteriales</taxon>
        <taxon>Coriobacteriaceae</taxon>
        <taxon>Enorma</taxon>
    </lineage>
</organism>
<dbReference type="AlphaFoldDB" id="A0A921ITB0"/>
<dbReference type="Proteomes" id="UP000753256">
    <property type="component" value="Unassembled WGS sequence"/>
</dbReference>
<comment type="caution">
    <text evidence="1">The sequence shown here is derived from an EMBL/GenBank/DDBJ whole genome shotgun (WGS) entry which is preliminary data.</text>
</comment>
<name>A0A921ITB0_9ACTN</name>
<reference evidence="1" key="1">
    <citation type="journal article" date="2021" name="PeerJ">
        <title>Extensive microbial diversity within the chicken gut microbiome revealed by metagenomics and culture.</title>
        <authorList>
            <person name="Gilroy R."/>
            <person name="Ravi A."/>
            <person name="Getino M."/>
            <person name="Pursley I."/>
            <person name="Horton D.L."/>
            <person name="Alikhan N.F."/>
            <person name="Baker D."/>
            <person name="Gharbi K."/>
            <person name="Hall N."/>
            <person name="Watson M."/>
            <person name="Adriaenssens E.M."/>
            <person name="Foster-Nyarko E."/>
            <person name="Jarju S."/>
            <person name="Secka A."/>
            <person name="Antonio M."/>
            <person name="Oren A."/>
            <person name="Chaudhuri R.R."/>
            <person name="La Ragione R."/>
            <person name="Hildebrand F."/>
            <person name="Pallen M.J."/>
        </authorList>
    </citation>
    <scope>NUCLEOTIDE SEQUENCE</scope>
    <source>
        <strain evidence="1">ChiHjej13B12-9602</strain>
    </source>
</reference>
<sequence>MASLERVAVDCMREAPFPEALAIADGVLRLGDWPHARLVELTERYGAGRPGIREARRVAQYADARAESSGESVARGVMIEEGFAVPDLQTVLPNVLDPNRPFRVDGSWRTPDGRLIAFEADGEEKYRRFASRHGGDVVRKMMKERQREALLTAACDALIRFDFRTVKAPGALARLLDSYGVPRA</sequence>
<gene>
    <name evidence="1" type="ORF">K8V70_04635</name>
</gene>
<protein>
    <submittedName>
        <fullName evidence="1">Uncharacterized protein</fullName>
    </submittedName>
</protein>
<evidence type="ECO:0000313" key="2">
    <source>
        <dbReference type="Proteomes" id="UP000753256"/>
    </source>
</evidence>
<accession>A0A921ITB0</accession>
<dbReference type="RefSeq" id="WP_273189700.1">
    <property type="nucleotide sequence ID" value="NZ_DYUZ01000017.1"/>
</dbReference>
<proteinExistence type="predicted"/>
<dbReference type="EMBL" id="DYUZ01000017">
    <property type="protein sequence ID" value="HJG37133.1"/>
    <property type="molecule type" value="Genomic_DNA"/>
</dbReference>
<evidence type="ECO:0000313" key="1">
    <source>
        <dbReference type="EMBL" id="HJG37133.1"/>
    </source>
</evidence>